<feature type="transmembrane region" description="Helical" evidence="2">
    <location>
        <begin position="65"/>
        <end position="88"/>
    </location>
</feature>
<keyword evidence="2" id="KW-0812">Transmembrane</keyword>
<evidence type="ECO:0000256" key="2">
    <source>
        <dbReference type="SAM" id="Phobius"/>
    </source>
</evidence>
<feature type="transmembrane region" description="Helical" evidence="2">
    <location>
        <begin position="6"/>
        <end position="26"/>
    </location>
</feature>
<comment type="caution">
    <text evidence="3">The sequence shown here is derived from an EMBL/GenBank/DDBJ whole genome shotgun (WGS) entry which is preliminary data.</text>
</comment>
<keyword evidence="1" id="KW-0175">Coiled coil</keyword>
<protein>
    <recommendedName>
        <fullName evidence="5">ABC transporter permease</fullName>
    </recommendedName>
</protein>
<dbReference type="Proteomes" id="UP001065549">
    <property type="component" value="Unassembled WGS sequence"/>
</dbReference>
<accession>A0A9J6QN96</accession>
<dbReference type="InterPro" id="IPR010540">
    <property type="entry name" value="CmpB_TMEM229"/>
</dbReference>
<evidence type="ECO:0000313" key="4">
    <source>
        <dbReference type="Proteomes" id="UP001065549"/>
    </source>
</evidence>
<dbReference type="EMBL" id="JAOSHN010000001">
    <property type="protein sequence ID" value="MCU7377426.1"/>
    <property type="molecule type" value="Genomic_DNA"/>
</dbReference>
<dbReference type="Pfam" id="PF06541">
    <property type="entry name" value="ABC_trans_CmpB"/>
    <property type="match status" value="1"/>
</dbReference>
<evidence type="ECO:0000313" key="3">
    <source>
        <dbReference type="EMBL" id="MCU7377426.1"/>
    </source>
</evidence>
<reference evidence="3" key="1">
    <citation type="submission" date="2022-09" db="EMBL/GenBank/DDBJ databases">
        <title>Culturomic study of gut microbiota in children with autism spectrum disorder.</title>
        <authorList>
            <person name="Efimov B.A."/>
            <person name="Chaplin A.V."/>
            <person name="Sokolova S.R."/>
            <person name="Pikina A.P."/>
            <person name="Korzhanova M."/>
            <person name="Belova V."/>
            <person name="Korostin D."/>
        </authorList>
    </citation>
    <scope>NUCLEOTIDE SEQUENCE</scope>
    <source>
        <strain evidence="3">ASD5510</strain>
    </source>
</reference>
<keyword evidence="2" id="KW-0472">Membrane</keyword>
<sequence>MDLSVYELAAFFFIYGFLGWCTEVCFQALSKGKLVNRGFLNGAICPIYGVGVTCVVWLLEPLASHGLVLFFASILLCSILEWITGFVLEKLFHQKWWDYADEPFNIGGYICLRFSIMWGFACVFVVYIIHPTIVRLVDWFPHTLGIAALSVFGAAFLTDCAATIKTMIGFNKELKRIDEGAAKLKEVSDDITEVLYEGAVMAKEEAKRARKETEELKARIAAEKDDIKNYKKELERKLTYGQRRLLNAFPSVKSTRHIEAMDEMKRRLDEYRKLKRR</sequence>
<evidence type="ECO:0008006" key="5">
    <source>
        <dbReference type="Google" id="ProtNLM"/>
    </source>
</evidence>
<proteinExistence type="predicted"/>
<keyword evidence="4" id="KW-1185">Reference proteome</keyword>
<dbReference type="AlphaFoldDB" id="A0A9J6QN96"/>
<dbReference type="RefSeq" id="WP_253020781.1">
    <property type="nucleotide sequence ID" value="NZ_JAOSHN010000001.1"/>
</dbReference>
<gene>
    <name evidence="3" type="ORF">OBO34_03540</name>
</gene>
<feature type="transmembrane region" description="Helical" evidence="2">
    <location>
        <begin position="142"/>
        <end position="164"/>
    </location>
</feature>
<feature type="coiled-coil region" evidence="1">
    <location>
        <begin position="199"/>
        <end position="237"/>
    </location>
</feature>
<evidence type="ECO:0000256" key="1">
    <source>
        <dbReference type="SAM" id="Coils"/>
    </source>
</evidence>
<name>A0A9J6QN96_9FIRM</name>
<organism evidence="3 4">
    <name type="scientific">Hominibacterium faecale</name>
    <dbReference type="NCBI Taxonomy" id="2839743"/>
    <lineage>
        <taxon>Bacteria</taxon>
        <taxon>Bacillati</taxon>
        <taxon>Bacillota</taxon>
        <taxon>Clostridia</taxon>
        <taxon>Peptostreptococcales</taxon>
        <taxon>Anaerovoracaceae</taxon>
        <taxon>Hominibacterium</taxon>
    </lineage>
</organism>
<keyword evidence="2" id="KW-1133">Transmembrane helix</keyword>
<feature type="transmembrane region" description="Helical" evidence="2">
    <location>
        <begin position="109"/>
        <end position="130"/>
    </location>
</feature>
<feature type="transmembrane region" description="Helical" evidence="2">
    <location>
        <begin position="38"/>
        <end position="59"/>
    </location>
</feature>